<dbReference type="STRING" id="519452.SAMN04488139_0107"/>
<name>A0A432XB39_9GAMM</name>
<evidence type="ECO:0000313" key="1">
    <source>
        <dbReference type="EMBL" id="RUO45866.1"/>
    </source>
</evidence>
<reference evidence="2" key="1">
    <citation type="journal article" date="2018" name="Front. Microbiol.">
        <title>Genome-Based Analysis Reveals the Taxonomy and Diversity of the Family Idiomarinaceae.</title>
        <authorList>
            <person name="Liu Y."/>
            <person name="Lai Q."/>
            <person name="Shao Z."/>
        </authorList>
    </citation>
    <scope>NUCLEOTIDE SEQUENCE [LARGE SCALE GENOMIC DNA]</scope>
    <source>
        <strain evidence="2">908033</strain>
    </source>
</reference>
<dbReference type="EMBL" id="PIPU01000012">
    <property type="protein sequence ID" value="RUO45866.1"/>
    <property type="molecule type" value="Genomic_DNA"/>
</dbReference>
<keyword evidence="2" id="KW-1185">Reference proteome</keyword>
<proteinExistence type="predicted"/>
<protein>
    <submittedName>
        <fullName evidence="1">Uncharacterized protein</fullName>
    </submittedName>
</protein>
<evidence type="ECO:0000313" key="2">
    <source>
        <dbReference type="Proteomes" id="UP000286985"/>
    </source>
</evidence>
<dbReference type="RefSeq" id="WP_092842190.1">
    <property type="nucleotide sequence ID" value="NZ_FPCF01000013.1"/>
</dbReference>
<accession>A0A432XB39</accession>
<dbReference type="AlphaFoldDB" id="A0A432XB39"/>
<organism evidence="1 2">
    <name type="scientific">Pseudidiomarina donghaiensis</name>
    <dbReference type="NCBI Taxonomy" id="519452"/>
    <lineage>
        <taxon>Bacteria</taxon>
        <taxon>Pseudomonadati</taxon>
        <taxon>Pseudomonadota</taxon>
        <taxon>Gammaproteobacteria</taxon>
        <taxon>Alteromonadales</taxon>
        <taxon>Idiomarinaceae</taxon>
        <taxon>Pseudidiomarina</taxon>
    </lineage>
</organism>
<dbReference type="OrthoDB" id="9815903at2"/>
<gene>
    <name evidence="1" type="ORF">CWE24_12490</name>
</gene>
<sequence>MSAGAGVLNAQGGLAIPNPGAGTESGTGTTASDIAKTAGKWLVKIGKGGNIILMALTPTKMGDGTLDLTKLRTADEQKQDLWFHYTDEKGFNAIVNDGYTIRPNKKGVVYLTKFEMAPAKAVERLFIGGWGDYANKGNYVIAFSTNPGVSIKQVPNHPYEWGHQGKMKLGSEIKQINYSGQNPF</sequence>
<comment type="caution">
    <text evidence="1">The sequence shown here is derived from an EMBL/GenBank/DDBJ whole genome shotgun (WGS) entry which is preliminary data.</text>
</comment>
<dbReference type="Proteomes" id="UP000286985">
    <property type="component" value="Unassembled WGS sequence"/>
</dbReference>